<evidence type="ECO:0000256" key="1">
    <source>
        <dbReference type="ARBA" id="ARBA00022527"/>
    </source>
</evidence>
<keyword evidence="1" id="KW-0723">Serine/threonine-protein kinase</keyword>
<keyword evidence="2" id="KW-0808">Transferase</keyword>
<dbReference type="STRING" id="4577.A0A1D6F6P2"/>
<dbReference type="PANTHER" id="PTHR27005:SF305">
    <property type="entry name" value="WALL-ASSOCIATED KINASE 2-LIKE PROTEIN"/>
    <property type="match status" value="1"/>
</dbReference>
<dbReference type="GO" id="GO:0005524">
    <property type="term" value="F:ATP binding"/>
    <property type="evidence" value="ECO:0007669"/>
    <property type="project" value="UniProtKB-UniRule"/>
</dbReference>
<dbReference type="GO" id="GO:0004674">
    <property type="term" value="F:protein serine/threonine kinase activity"/>
    <property type="evidence" value="ECO:0007669"/>
    <property type="project" value="UniProtKB-KW"/>
</dbReference>
<dbReference type="PANTHER" id="PTHR27005">
    <property type="entry name" value="WALL-ASSOCIATED RECEPTOR KINASE-LIKE 21"/>
    <property type="match status" value="1"/>
</dbReference>
<evidence type="ECO:0000313" key="9">
    <source>
        <dbReference type="EnsemblPlants" id="Zm00001eb114030_P001"/>
    </source>
</evidence>
<dbReference type="RefSeq" id="XP_008670792.1">
    <property type="nucleotide sequence ID" value="XM_008672570.3"/>
</dbReference>
<dbReference type="SMART" id="SM00220">
    <property type="entry name" value="S_TKc"/>
    <property type="match status" value="1"/>
</dbReference>
<evidence type="ECO:0000313" key="10">
    <source>
        <dbReference type="Proteomes" id="UP000007305"/>
    </source>
</evidence>
<dbReference type="EnsemblPlants" id="Zm00001eb114030_T001">
    <property type="protein sequence ID" value="Zm00001eb114030_P001"/>
    <property type="gene ID" value="Zm00001eb114030"/>
</dbReference>
<feature type="binding site" evidence="6">
    <location>
        <position position="50"/>
    </location>
    <ligand>
        <name>ATP</name>
        <dbReference type="ChEBI" id="CHEBI:30616"/>
    </ligand>
</feature>
<dbReference type="FunFam" id="1.10.510.10:FF:000910">
    <property type="entry name" value="Wall-associated receptor kinase 3"/>
    <property type="match status" value="1"/>
</dbReference>
<evidence type="ECO:0000256" key="6">
    <source>
        <dbReference type="PROSITE-ProRule" id="PRU10141"/>
    </source>
</evidence>
<keyword evidence="5 6" id="KW-0067">ATP-binding</keyword>
<dbReference type="SMR" id="A0A1D6F6P2"/>
<dbReference type="InterPro" id="IPR045274">
    <property type="entry name" value="WAK-like"/>
</dbReference>
<protein>
    <submittedName>
        <fullName evidence="8">Wall-associated kinase 2-like protein</fullName>
    </submittedName>
</protein>
<sequence length="696" mass="76880">MGSMSQKIKIFTEDEIASITSNYSTLIGKGGFGEVYRGVLDADDDLVAVKRYIRQDLRDEFMDEVNIHSVMNHNNVVKLIGYCIGESTLMLVTEYISNGNLDDILHRSDASIPLDVRLGIAIGCAEALSYMHSMDSQSDNHIYHGDIKPANILLDNNLTTKVSDFGLSRFLFSGTTQFTTTLKGSMGYMDPVYFHEGCLSPRSDVYSFGIVLLELLTRKRAKYGDVNLIPTFNKACAKGKGLRELFDAAIAEKDNVKILKESWKLASQCLSLNIHTRPQMNEVAKRLRMLKKELKTSPQSILATHSMWAKQYRQAGSSSPSFKKKLSFFKGNASSYSKVISELGDNVRVFTKEEINEVTHNYSNLLSGGTSATEVYKGTLEDNTMVAVHRLVYEGSEEAFINGGMVVSKIAHRNIVRVLGCCLEPQTTAFLYEYVAKGSILDILCSQEDFPLDLRMRIAIKTAEALQYLHSSETGVTGHGSVSASTILLDNNLVPKLTEFSRSCTLFKESETTSVVGAGVMITGSLLEKALNDDPSRYGSVLMNLESDVYRFGGVLMALVSRDGDGDGGHDGLLARFTRAYETEETGRALFDRDVITAEEDVALLDELGRLALKCSVLDADRIAVRPTMKEVADELRTMRRSWKERSRSTEAPAAYVDVAAAGAAVVPAEAARLPNLMRHMFGYRRISVGDPIRVC</sequence>
<dbReference type="FunFam" id="3.30.200.20:FF:000337">
    <property type="entry name" value="Wall-associated receptor kinase 3"/>
    <property type="match status" value="1"/>
</dbReference>
<proteinExistence type="predicted"/>
<reference evidence="8 10" key="1">
    <citation type="submission" date="2015-12" db="EMBL/GenBank/DDBJ databases">
        <title>Update maize B73 reference genome by single molecule sequencing technologies.</title>
        <authorList>
            <consortium name="Maize Genome Sequencing Project"/>
            <person name="Ware D."/>
        </authorList>
    </citation>
    <scope>NUCLEOTIDE SEQUENCE [LARGE SCALE GENOMIC DNA]</scope>
    <source>
        <strain evidence="10">cv. B73</strain>
        <tissue evidence="8">Seedling</tissue>
    </source>
</reference>
<dbReference type="GeneID" id="103648069"/>
<dbReference type="InterPro" id="IPR008271">
    <property type="entry name" value="Ser/Thr_kinase_AS"/>
</dbReference>
<dbReference type="InterPro" id="IPR001245">
    <property type="entry name" value="Ser-Thr/Tyr_kinase_cat_dom"/>
</dbReference>
<dbReference type="InterPro" id="IPR011009">
    <property type="entry name" value="Kinase-like_dom_sf"/>
</dbReference>
<dbReference type="SUPFAM" id="SSF56112">
    <property type="entry name" value="Protein kinase-like (PK-like)"/>
    <property type="match status" value="2"/>
</dbReference>
<dbReference type="GO" id="GO:0005886">
    <property type="term" value="C:plasma membrane"/>
    <property type="evidence" value="ECO:0000318"/>
    <property type="project" value="GO_Central"/>
</dbReference>
<evidence type="ECO:0000256" key="2">
    <source>
        <dbReference type="ARBA" id="ARBA00022679"/>
    </source>
</evidence>
<dbReference type="ExpressionAtlas" id="A0A1D6F6P2">
    <property type="expression patterns" value="baseline and differential"/>
</dbReference>
<dbReference type="FunFam" id="1.10.510.10:FF:000474">
    <property type="entry name" value="Wall-associated receptor kinase 3"/>
    <property type="match status" value="1"/>
</dbReference>
<dbReference type="Pfam" id="PF07714">
    <property type="entry name" value="PK_Tyr_Ser-Thr"/>
    <property type="match status" value="2"/>
</dbReference>
<keyword evidence="3 6" id="KW-0547">Nucleotide-binding</keyword>
<dbReference type="KEGG" id="zma:103648069"/>
<dbReference type="PROSITE" id="PS00108">
    <property type="entry name" value="PROTEIN_KINASE_ST"/>
    <property type="match status" value="1"/>
</dbReference>
<dbReference type="OrthoDB" id="4062651at2759"/>
<name>A0A1D6F6P2_MAIZE</name>
<dbReference type="GO" id="GO:0007166">
    <property type="term" value="P:cell surface receptor signaling pathway"/>
    <property type="evidence" value="ECO:0000318"/>
    <property type="project" value="GO_Central"/>
</dbReference>
<keyword evidence="4 8" id="KW-0418">Kinase</keyword>
<dbReference type="EMBL" id="CM007648">
    <property type="protein sequence ID" value="ONM26930.1"/>
    <property type="molecule type" value="Genomic_DNA"/>
</dbReference>
<evidence type="ECO:0000313" key="8">
    <source>
        <dbReference type="EMBL" id="ONM26930.1"/>
    </source>
</evidence>
<dbReference type="PROSITE" id="PS50011">
    <property type="entry name" value="PROTEIN_KINASE_DOM"/>
    <property type="match status" value="2"/>
</dbReference>
<accession>A0A1D6F6P2</accession>
<evidence type="ECO:0000256" key="3">
    <source>
        <dbReference type="ARBA" id="ARBA00022741"/>
    </source>
</evidence>
<dbReference type="InterPro" id="IPR017441">
    <property type="entry name" value="Protein_kinase_ATP_BS"/>
</dbReference>
<evidence type="ECO:0000256" key="5">
    <source>
        <dbReference type="ARBA" id="ARBA00022840"/>
    </source>
</evidence>
<dbReference type="InterPro" id="IPR000719">
    <property type="entry name" value="Prot_kinase_dom"/>
</dbReference>
<organism evidence="9 10">
    <name type="scientific">Zea mays</name>
    <name type="common">Maize</name>
    <dbReference type="NCBI Taxonomy" id="4577"/>
    <lineage>
        <taxon>Eukaryota</taxon>
        <taxon>Viridiplantae</taxon>
        <taxon>Streptophyta</taxon>
        <taxon>Embryophyta</taxon>
        <taxon>Tracheophyta</taxon>
        <taxon>Spermatophyta</taxon>
        <taxon>Magnoliopsida</taxon>
        <taxon>Liliopsida</taxon>
        <taxon>Poales</taxon>
        <taxon>Poaceae</taxon>
        <taxon>PACMAD clade</taxon>
        <taxon>Panicoideae</taxon>
        <taxon>Andropogonodae</taxon>
        <taxon>Andropogoneae</taxon>
        <taxon>Tripsacinae</taxon>
        <taxon>Zea</taxon>
    </lineage>
</organism>
<feature type="domain" description="Protein kinase" evidence="7">
    <location>
        <begin position="21"/>
        <end position="290"/>
    </location>
</feature>
<feature type="domain" description="Protein kinase" evidence="7">
    <location>
        <begin position="360"/>
        <end position="639"/>
    </location>
</feature>
<dbReference type="Gene3D" id="3.30.200.20">
    <property type="entry name" value="Phosphorylase Kinase, domain 1"/>
    <property type="match status" value="2"/>
</dbReference>
<keyword evidence="10" id="KW-1185">Reference proteome</keyword>
<dbReference type="Gramene" id="Zm00001eb114030_T001">
    <property type="protein sequence ID" value="Zm00001eb114030_P001"/>
    <property type="gene ID" value="Zm00001eb114030"/>
</dbReference>
<reference evidence="9" key="2">
    <citation type="submission" date="2019-07" db="EMBL/GenBank/DDBJ databases">
        <authorList>
            <person name="Seetharam A."/>
            <person name="Woodhouse M."/>
            <person name="Cannon E."/>
        </authorList>
    </citation>
    <scope>NUCLEOTIDE SEQUENCE [LARGE SCALE GENOMIC DNA]</scope>
    <source>
        <strain evidence="9">cv. B73</strain>
    </source>
</reference>
<dbReference type="Gene3D" id="1.10.510.10">
    <property type="entry name" value="Transferase(Phosphotransferase) domain 1"/>
    <property type="match status" value="2"/>
</dbReference>
<dbReference type="PROSITE" id="PS00107">
    <property type="entry name" value="PROTEIN_KINASE_ATP"/>
    <property type="match status" value="1"/>
</dbReference>
<gene>
    <name evidence="9" type="primary">LOC103648069</name>
    <name evidence="8" type="ORF">ZEAMMB73_Zm00001d007474</name>
</gene>
<dbReference type="AlphaFoldDB" id="A0A1D6F6P2"/>
<evidence type="ECO:0000256" key="4">
    <source>
        <dbReference type="ARBA" id="ARBA00022777"/>
    </source>
</evidence>
<dbReference type="Proteomes" id="UP000007305">
    <property type="component" value="Chromosome 2"/>
</dbReference>
<reference evidence="9" key="3">
    <citation type="submission" date="2021-05" db="UniProtKB">
        <authorList>
            <consortium name="EnsemblPlants"/>
        </authorList>
    </citation>
    <scope>IDENTIFICATION</scope>
    <source>
        <strain evidence="9">cv. B73</strain>
    </source>
</reference>
<evidence type="ECO:0000259" key="7">
    <source>
        <dbReference type="PROSITE" id="PS50011"/>
    </source>
</evidence>